<feature type="transmembrane region" description="Helical" evidence="1">
    <location>
        <begin position="146"/>
        <end position="168"/>
    </location>
</feature>
<keyword evidence="3" id="KW-1185">Reference proteome</keyword>
<dbReference type="STRING" id="1178516.AWR27_04055"/>
<evidence type="ECO:0008006" key="4">
    <source>
        <dbReference type="Google" id="ProtNLM"/>
    </source>
</evidence>
<proteinExistence type="predicted"/>
<keyword evidence="1" id="KW-1133">Transmembrane helix</keyword>
<sequence length="179" mass="19421">MKSISIRPATLMLMILAAALFRLLPHWPNFTPIAAMALFGAATFERKWLGLATPLAAMLLSDALIGFHGSMGAVYLSFGLTWLLGIWALQRPTAGRVASASVTASVLFFLITNFAVWYGSAFYPQTLAGLASCYVAGLAFYNGTSFFLNGLLGDLFFSGVLFGSFYLLQQRFPVLRVAQ</sequence>
<dbReference type="Pfam" id="PF20221">
    <property type="entry name" value="DUF6580"/>
    <property type="match status" value="1"/>
</dbReference>
<dbReference type="AlphaFoldDB" id="A0A1P9WT90"/>
<dbReference type="OrthoDB" id="9806699at2"/>
<gene>
    <name evidence="2" type="ORF">AWR27_04055</name>
</gene>
<accession>A0A1P9WT90</accession>
<dbReference type="KEGG" id="smon:AWR27_04055"/>
<protein>
    <recommendedName>
        <fullName evidence="4">Rod shape-determining protein MreD</fullName>
    </recommendedName>
</protein>
<evidence type="ECO:0000313" key="2">
    <source>
        <dbReference type="EMBL" id="AQG78587.1"/>
    </source>
</evidence>
<keyword evidence="1" id="KW-0812">Transmembrane</keyword>
<feature type="transmembrane region" description="Helical" evidence="1">
    <location>
        <begin position="63"/>
        <end position="85"/>
    </location>
</feature>
<keyword evidence="1" id="KW-0472">Membrane</keyword>
<organism evidence="2 3">
    <name type="scientific">Spirosoma montaniterrae</name>
    <dbReference type="NCBI Taxonomy" id="1178516"/>
    <lineage>
        <taxon>Bacteria</taxon>
        <taxon>Pseudomonadati</taxon>
        <taxon>Bacteroidota</taxon>
        <taxon>Cytophagia</taxon>
        <taxon>Cytophagales</taxon>
        <taxon>Cytophagaceae</taxon>
        <taxon>Spirosoma</taxon>
    </lineage>
</organism>
<reference evidence="2 3" key="1">
    <citation type="submission" date="2016-01" db="EMBL/GenBank/DDBJ databases">
        <authorList>
            <person name="Oliw E.H."/>
        </authorList>
    </citation>
    <scope>NUCLEOTIDE SEQUENCE [LARGE SCALE GENOMIC DNA]</scope>
    <source>
        <strain evidence="2 3">DY10</strain>
    </source>
</reference>
<feature type="transmembrane region" description="Helical" evidence="1">
    <location>
        <begin position="97"/>
        <end position="116"/>
    </location>
</feature>
<dbReference type="RefSeq" id="WP_077130025.1">
    <property type="nucleotide sequence ID" value="NZ_CP014263.1"/>
</dbReference>
<name>A0A1P9WT90_9BACT</name>
<dbReference type="EMBL" id="CP014263">
    <property type="protein sequence ID" value="AQG78587.1"/>
    <property type="molecule type" value="Genomic_DNA"/>
</dbReference>
<evidence type="ECO:0000256" key="1">
    <source>
        <dbReference type="SAM" id="Phobius"/>
    </source>
</evidence>
<dbReference type="Proteomes" id="UP000187941">
    <property type="component" value="Chromosome"/>
</dbReference>
<dbReference type="InterPro" id="IPR046487">
    <property type="entry name" value="DUF6580"/>
</dbReference>
<evidence type="ECO:0000313" key="3">
    <source>
        <dbReference type="Proteomes" id="UP000187941"/>
    </source>
</evidence>